<feature type="chain" id="PRO_5012997755" evidence="1">
    <location>
        <begin position="33"/>
        <end position="65"/>
    </location>
</feature>
<feature type="signal peptide" evidence="1">
    <location>
        <begin position="1"/>
        <end position="32"/>
    </location>
</feature>
<proteinExistence type="predicted"/>
<evidence type="ECO:0000313" key="2">
    <source>
        <dbReference type="EMBL" id="SHN61351.1"/>
    </source>
</evidence>
<accession>A0A1M7SSE1</accession>
<dbReference type="EMBL" id="FRDI01000004">
    <property type="protein sequence ID" value="SHN61351.1"/>
    <property type="molecule type" value="Genomic_DNA"/>
</dbReference>
<organism evidence="2 3">
    <name type="scientific">Desulfovibrio litoralis DSM 11393</name>
    <dbReference type="NCBI Taxonomy" id="1121455"/>
    <lineage>
        <taxon>Bacteria</taxon>
        <taxon>Pseudomonadati</taxon>
        <taxon>Thermodesulfobacteriota</taxon>
        <taxon>Desulfovibrionia</taxon>
        <taxon>Desulfovibrionales</taxon>
        <taxon>Desulfovibrionaceae</taxon>
        <taxon>Desulfovibrio</taxon>
    </lineage>
</organism>
<sequence>MNYTILMLKPKKFTVWALAFLCSLLLSNIAEARYLEELTDSKAPKPVLRLAYIAESWGELYPCPG</sequence>
<keyword evidence="3" id="KW-1185">Reference proteome</keyword>
<dbReference type="Proteomes" id="UP000186469">
    <property type="component" value="Unassembled WGS sequence"/>
</dbReference>
<protein>
    <submittedName>
        <fullName evidence="2">Uncharacterized protein</fullName>
    </submittedName>
</protein>
<keyword evidence="1" id="KW-0732">Signal</keyword>
<dbReference type="AlphaFoldDB" id="A0A1M7SSE1"/>
<evidence type="ECO:0000313" key="3">
    <source>
        <dbReference type="Proteomes" id="UP000186469"/>
    </source>
</evidence>
<gene>
    <name evidence="2" type="ORF">SAMN02745728_01214</name>
</gene>
<evidence type="ECO:0000256" key="1">
    <source>
        <dbReference type="SAM" id="SignalP"/>
    </source>
</evidence>
<dbReference type="STRING" id="1121455.SAMN02745728_01214"/>
<reference evidence="2 3" key="1">
    <citation type="submission" date="2016-12" db="EMBL/GenBank/DDBJ databases">
        <authorList>
            <person name="Song W.-J."/>
            <person name="Kurnit D.M."/>
        </authorList>
    </citation>
    <scope>NUCLEOTIDE SEQUENCE [LARGE SCALE GENOMIC DNA]</scope>
    <source>
        <strain evidence="2 3">DSM 11393</strain>
    </source>
</reference>
<name>A0A1M7SSE1_9BACT</name>